<dbReference type="Gene3D" id="3.40.50.1820">
    <property type="entry name" value="alpha/beta hydrolase"/>
    <property type="match status" value="1"/>
</dbReference>
<dbReference type="InterPro" id="IPR000073">
    <property type="entry name" value="AB_hydrolase_1"/>
</dbReference>
<evidence type="ECO:0000259" key="1">
    <source>
        <dbReference type="Pfam" id="PF00561"/>
    </source>
</evidence>
<accession>A0A941G8H4</accession>
<dbReference type="PANTHER" id="PTHR43433:SF5">
    <property type="entry name" value="AB HYDROLASE-1 DOMAIN-CONTAINING PROTEIN"/>
    <property type="match status" value="1"/>
</dbReference>
<protein>
    <submittedName>
        <fullName evidence="2">Alpha/beta hydrolase</fullName>
    </submittedName>
</protein>
<evidence type="ECO:0000313" key="2">
    <source>
        <dbReference type="EMBL" id="MBR8667929.1"/>
    </source>
</evidence>
<dbReference type="InterPro" id="IPR050471">
    <property type="entry name" value="AB_hydrolase"/>
</dbReference>
<dbReference type="AlphaFoldDB" id="A0A941G8H4"/>
<dbReference type="EMBL" id="JAGTPX010000001">
    <property type="protein sequence ID" value="MBR8667929.1"/>
    <property type="molecule type" value="Genomic_DNA"/>
</dbReference>
<organism evidence="2">
    <name type="scientific">Niallia circulans</name>
    <name type="common">Bacillus circulans</name>
    <dbReference type="NCBI Taxonomy" id="1397"/>
    <lineage>
        <taxon>Bacteria</taxon>
        <taxon>Bacillati</taxon>
        <taxon>Bacillota</taxon>
        <taxon>Bacilli</taxon>
        <taxon>Bacillales</taxon>
        <taxon>Bacillaceae</taxon>
        <taxon>Niallia</taxon>
    </lineage>
</organism>
<name>A0A941G8H4_NIACI</name>
<dbReference type="SUPFAM" id="SSF53474">
    <property type="entry name" value="alpha/beta-Hydrolases"/>
    <property type="match status" value="1"/>
</dbReference>
<dbReference type="GO" id="GO:0016787">
    <property type="term" value="F:hydrolase activity"/>
    <property type="evidence" value="ECO:0007669"/>
    <property type="project" value="UniProtKB-KW"/>
</dbReference>
<reference evidence="2" key="1">
    <citation type="submission" date="2021-04" db="EMBL/GenBank/DDBJ databases">
        <title>Genomic analysis of electroactive and textile dye degrading Bacillus circulans strain: DC10 isolated from constructed wetland-microbial fuel cells treating textile dye wastewaters.</title>
        <authorList>
            <person name="Patel D.U."/>
            <person name="Desai C.R."/>
        </authorList>
    </citation>
    <scope>NUCLEOTIDE SEQUENCE</scope>
    <source>
        <strain evidence="2">DC10</strain>
    </source>
</reference>
<dbReference type="PRINTS" id="PR00111">
    <property type="entry name" value="ABHYDROLASE"/>
</dbReference>
<proteinExistence type="predicted"/>
<keyword evidence="2" id="KW-0378">Hydrolase</keyword>
<sequence>MERKIEFFSTKGVTIEYSIIGKGEPILVMHGGHSNCNEEFGYDFLIENGFSVITPSRPGYGKTSKEVGKSLTIACEYYVKLLNRLNIKKVHILAISAGGPSGIYFAAKYPEYVRTLILQSAVTKEWLNPNDKKHKIAKFLFHPKFEKVTWKLISSMNNRFPLFIFKRMFPSFSTLKYSDAKNKIDNDDREAIRRMNYRQNSGYGFYIDLEQVNEITTEDLQAVSCPTLIMQSKFDGAVPIEHAYYAQKNILTSELCLIESWGHLIWLGKSSNETNYNLFNFLISHKIFN</sequence>
<dbReference type="InterPro" id="IPR029058">
    <property type="entry name" value="AB_hydrolase_fold"/>
</dbReference>
<comment type="caution">
    <text evidence="2">The sequence shown here is derived from an EMBL/GenBank/DDBJ whole genome shotgun (WGS) entry which is preliminary data.</text>
</comment>
<feature type="domain" description="AB hydrolase-1" evidence="1">
    <location>
        <begin position="25"/>
        <end position="265"/>
    </location>
</feature>
<dbReference type="PANTHER" id="PTHR43433">
    <property type="entry name" value="HYDROLASE, ALPHA/BETA FOLD FAMILY PROTEIN"/>
    <property type="match status" value="1"/>
</dbReference>
<gene>
    <name evidence="2" type="ORF">KD144_00115</name>
</gene>
<dbReference type="RefSeq" id="WP_212116529.1">
    <property type="nucleotide sequence ID" value="NZ_JAGTPX020000001.1"/>
</dbReference>
<dbReference type="Pfam" id="PF00561">
    <property type="entry name" value="Abhydrolase_1"/>
    <property type="match status" value="1"/>
</dbReference>